<dbReference type="CDD" id="cd16325">
    <property type="entry name" value="LolA"/>
    <property type="match status" value="1"/>
</dbReference>
<dbReference type="InterPro" id="IPR029046">
    <property type="entry name" value="LolA/LolB/LppX"/>
</dbReference>
<dbReference type="Gene3D" id="2.50.20.10">
    <property type="entry name" value="Lipoprotein localisation LolA/LolB/LppX"/>
    <property type="match status" value="1"/>
</dbReference>
<reference evidence="1" key="1">
    <citation type="submission" date="2019-03" db="EMBL/GenBank/DDBJ databases">
        <title>Single cell metagenomics reveals metabolic interactions within the superorganism composed of flagellate Streblomastix strix and complex community of Bacteroidetes bacteria on its surface.</title>
        <authorList>
            <person name="Treitli S.C."/>
            <person name="Kolisko M."/>
            <person name="Husnik F."/>
            <person name="Keeling P."/>
            <person name="Hampl V."/>
        </authorList>
    </citation>
    <scope>NUCLEOTIDE SEQUENCE</scope>
    <source>
        <strain evidence="1">STM</strain>
    </source>
</reference>
<dbReference type="EMBL" id="SNRY01000098">
    <property type="protein sequence ID" value="KAA6347360.1"/>
    <property type="molecule type" value="Genomic_DNA"/>
</dbReference>
<dbReference type="SUPFAM" id="SSF89392">
    <property type="entry name" value="Prokaryotic lipoproteins and lipoprotein localization factors"/>
    <property type="match status" value="1"/>
</dbReference>
<comment type="caution">
    <text evidence="1">The sequence shown here is derived from an EMBL/GenBank/DDBJ whole genome shotgun (WGS) entry which is preliminary data.</text>
</comment>
<organism evidence="1">
    <name type="scientific">termite gut metagenome</name>
    <dbReference type="NCBI Taxonomy" id="433724"/>
    <lineage>
        <taxon>unclassified sequences</taxon>
        <taxon>metagenomes</taxon>
        <taxon>organismal metagenomes</taxon>
    </lineage>
</organism>
<dbReference type="PANTHER" id="PTHR35869:SF1">
    <property type="entry name" value="OUTER-MEMBRANE LIPOPROTEIN CARRIER PROTEIN"/>
    <property type="match status" value="1"/>
</dbReference>
<sequence>MYRMKRILSVLLTTLFALSLKAQTTQETAKQILDNATAAFRANGGVKINFTVKIITKSPSSREIQGAIQLKGEKFLLKTSDTVTWFDGKTQWSYWIENGEVNITTPTAKELQSINPYTLLSLYRNGLEYKQGTTVQFQGKPVYEIILKAVAKSEQDISSIRLYIAKESYQPLYMAMEQREGNRSEITVTNYQNRQKYDDTLFTFDKKNYPSVEIIDLR</sequence>
<evidence type="ECO:0008006" key="2">
    <source>
        <dbReference type="Google" id="ProtNLM"/>
    </source>
</evidence>
<gene>
    <name evidence="1" type="ORF">EZS27_005160</name>
</gene>
<proteinExistence type="predicted"/>
<dbReference type="Pfam" id="PF16584">
    <property type="entry name" value="LolA_2"/>
    <property type="match status" value="1"/>
</dbReference>
<accession>A0A5J4SQ21</accession>
<protein>
    <recommendedName>
        <fullName evidence="2">Outer-membrane lipoprotein carrier protein</fullName>
    </recommendedName>
</protein>
<name>A0A5J4SQ21_9ZZZZ</name>
<evidence type="ECO:0000313" key="1">
    <source>
        <dbReference type="EMBL" id="KAA6347360.1"/>
    </source>
</evidence>
<dbReference type="PANTHER" id="PTHR35869">
    <property type="entry name" value="OUTER-MEMBRANE LIPOPROTEIN CARRIER PROTEIN"/>
    <property type="match status" value="1"/>
</dbReference>
<dbReference type="InterPro" id="IPR004564">
    <property type="entry name" value="OM_lipoprot_carrier_LolA-like"/>
</dbReference>
<dbReference type="AlphaFoldDB" id="A0A5J4SQ21"/>